<dbReference type="EMBL" id="JAKNCJ010000002">
    <property type="protein sequence ID" value="MCL6422666.1"/>
    <property type="molecule type" value="Genomic_DNA"/>
</dbReference>
<comment type="caution">
    <text evidence="2">The sequence shown here is derived from an EMBL/GenBank/DDBJ whole genome shotgun (WGS) entry which is preliminary data.</text>
</comment>
<keyword evidence="1" id="KW-0472">Membrane</keyword>
<sequence>MILAFLMLFAGGMIVGAAYSFHKSGRPLWMVIVAALIGLLCIGVSLWRIQM</sequence>
<reference evidence="2" key="1">
    <citation type="submission" date="2022-02" db="EMBL/GenBank/DDBJ databases">
        <authorList>
            <person name="Lee M."/>
            <person name="Kim S.-J."/>
            <person name="Jung M.-Y."/>
        </authorList>
    </citation>
    <scope>NUCLEOTIDE SEQUENCE</scope>
    <source>
        <strain evidence="2">JHP9</strain>
    </source>
</reference>
<evidence type="ECO:0008006" key="4">
    <source>
        <dbReference type="Google" id="ProtNLM"/>
    </source>
</evidence>
<evidence type="ECO:0000313" key="2">
    <source>
        <dbReference type="EMBL" id="MCL6422666.1"/>
    </source>
</evidence>
<dbReference type="RefSeq" id="WP_249736789.1">
    <property type="nucleotide sequence ID" value="NZ_JAKNCJ010000002.1"/>
</dbReference>
<evidence type="ECO:0000256" key="1">
    <source>
        <dbReference type="SAM" id="Phobius"/>
    </source>
</evidence>
<organism evidence="2 3">
    <name type="scientific">Brachybacterium equifaecis</name>
    <dbReference type="NCBI Taxonomy" id="2910770"/>
    <lineage>
        <taxon>Bacteria</taxon>
        <taxon>Bacillati</taxon>
        <taxon>Actinomycetota</taxon>
        <taxon>Actinomycetes</taxon>
        <taxon>Micrococcales</taxon>
        <taxon>Dermabacteraceae</taxon>
        <taxon>Brachybacterium</taxon>
    </lineage>
</organism>
<keyword evidence="1" id="KW-0812">Transmembrane</keyword>
<name>A0ABT0QYH3_9MICO</name>
<proteinExistence type="predicted"/>
<accession>A0ABT0QYH3</accession>
<keyword evidence="1" id="KW-1133">Transmembrane helix</keyword>
<protein>
    <recommendedName>
        <fullName evidence="4">Amidotransferase</fullName>
    </recommendedName>
</protein>
<gene>
    <name evidence="2" type="ORF">Bequi_04565</name>
</gene>
<feature type="transmembrane region" description="Helical" evidence="1">
    <location>
        <begin position="28"/>
        <end position="47"/>
    </location>
</feature>
<evidence type="ECO:0000313" key="3">
    <source>
        <dbReference type="Proteomes" id="UP001203761"/>
    </source>
</evidence>
<dbReference type="Proteomes" id="UP001203761">
    <property type="component" value="Unassembled WGS sequence"/>
</dbReference>
<keyword evidence="3" id="KW-1185">Reference proteome</keyword>